<sequence length="70" mass="7921">MIEWEGMCGGHQCKYAMNHDDGLTLNYWSLWGIPFDHKIASMRGYLSGLFHGSNEEKETSILEGGNLETL</sequence>
<organism evidence="1 2">
    <name type="scientific">Dioscorea alata</name>
    <name type="common">Purple yam</name>
    <dbReference type="NCBI Taxonomy" id="55571"/>
    <lineage>
        <taxon>Eukaryota</taxon>
        <taxon>Viridiplantae</taxon>
        <taxon>Streptophyta</taxon>
        <taxon>Embryophyta</taxon>
        <taxon>Tracheophyta</taxon>
        <taxon>Spermatophyta</taxon>
        <taxon>Magnoliopsida</taxon>
        <taxon>Liliopsida</taxon>
        <taxon>Dioscoreales</taxon>
        <taxon>Dioscoreaceae</taxon>
        <taxon>Dioscorea</taxon>
    </lineage>
</organism>
<dbReference type="Proteomes" id="UP000827976">
    <property type="component" value="Chromosome 5"/>
</dbReference>
<keyword evidence="2" id="KW-1185">Reference proteome</keyword>
<evidence type="ECO:0000313" key="2">
    <source>
        <dbReference type="Proteomes" id="UP000827976"/>
    </source>
</evidence>
<proteinExistence type="predicted"/>
<name>A0ACB7W7L1_DIOAL</name>
<protein>
    <submittedName>
        <fullName evidence="1">Uncharacterized protein</fullName>
    </submittedName>
</protein>
<gene>
    <name evidence="1" type="ORF">IHE45_05G179200</name>
</gene>
<comment type="caution">
    <text evidence="1">The sequence shown here is derived from an EMBL/GenBank/DDBJ whole genome shotgun (WGS) entry which is preliminary data.</text>
</comment>
<accession>A0ACB7W7L1</accession>
<reference evidence="2" key="1">
    <citation type="journal article" date="2022" name="Nat. Commun.">
        <title>Chromosome evolution and the genetic basis of agronomically important traits in greater yam.</title>
        <authorList>
            <person name="Bredeson J.V."/>
            <person name="Lyons J.B."/>
            <person name="Oniyinde I.O."/>
            <person name="Okereke N.R."/>
            <person name="Kolade O."/>
            <person name="Nnabue I."/>
            <person name="Nwadili C.O."/>
            <person name="Hribova E."/>
            <person name="Parker M."/>
            <person name="Nwogha J."/>
            <person name="Shu S."/>
            <person name="Carlson J."/>
            <person name="Kariba R."/>
            <person name="Muthemba S."/>
            <person name="Knop K."/>
            <person name="Barton G.J."/>
            <person name="Sherwood A.V."/>
            <person name="Lopez-Montes A."/>
            <person name="Asiedu R."/>
            <person name="Jamnadass R."/>
            <person name="Muchugi A."/>
            <person name="Goodstein D."/>
            <person name="Egesi C.N."/>
            <person name="Featherston J."/>
            <person name="Asfaw A."/>
            <person name="Simpson G.G."/>
            <person name="Dolezel J."/>
            <person name="Hendre P.S."/>
            <person name="Van Deynze A."/>
            <person name="Kumar P.L."/>
            <person name="Obidiegwu J.E."/>
            <person name="Bhattacharjee R."/>
            <person name="Rokhsar D.S."/>
        </authorList>
    </citation>
    <scope>NUCLEOTIDE SEQUENCE [LARGE SCALE GENOMIC DNA]</scope>
    <source>
        <strain evidence="2">cv. TDa95/00328</strain>
    </source>
</reference>
<dbReference type="EMBL" id="CM037015">
    <property type="protein sequence ID" value="KAH7683390.1"/>
    <property type="molecule type" value="Genomic_DNA"/>
</dbReference>
<evidence type="ECO:0000313" key="1">
    <source>
        <dbReference type="EMBL" id="KAH7683390.1"/>
    </source>
</evidence>